<sequence>MHENSEHIKARMLQAAARIWGYPEADAATDFDPLVSLLLAVNAAEFERLSNEIHLSRTRVLEKMVQLMAPEVLTGPLPASGVLYALSTEAQTVIRESDQFFYSRRISGGSEQEAPGTRDLFFTPAGRFTLNKCAVQYMATGNKLFRYTDAMAKELMAYTQPQQVLPPNTLWLGIDQPTVSLDATQFYFQIRNEVNKPAFYSQLPKAKWSIEGKGLDTRKGYNTTDADDAAGMMEQVLQQTGPATRYLRQIRHLYEHCFVSLADAEQHTVIAQPVVPNELRNLFAPQHWQAMEARPVKWIKVVFPENISSEMLEDVSCFTNCMPVVNRRLHDITYRLQDMANLLPLTTDAQFFDIADITDEHGRPLHLRTTTGDTQQDTDVLFRSGGAGRFDERDANMVIQHLVQLLRDESAAFSGLGRDLIAEEIRQLQQVIAKLEQLLSQRQAPAERVPYLVIRKGKKADTRHLFVKYWSTDGAQGNAVKAGTPLQPYKTGAVNHAHICLLTNMHGGKDRLTQTDSVIAYKQAVLSKDRIMSREDIRLYCLGYVGKGVKRIAVEKGVMVSADTTRGFLKTIDVTIVLDRKAYLDALEKDELSYWKEHLSAQLAEKSMAFMPFRIFIEEAA</sequence>
<protein>
    <submittedName>
        <fullName evidence="1">Uncharacterized protein</fullName>
    </submittedName>
</protein>
<comment type="caution">
    <text evidence="1">The sequence shown here is derived from an EMBL/GenBank/DDBJ whole genome shotgun (WGS) entry which is preliminary data.</text>
</comment>
<organism evidence="1 2">
    <name type="scientific">Filimonas zeae</name>
    <dbReference type="NCBI Taxonomy" id="1737353"/>
    <lineage>
        <taxon>Bacteria</taxon>
        <taxon>Pseudomonadati</taxon>
        <taxon>Bacteroidota</taxon>
        <taxon>Chitinophagia</taxon>
        <taxon>Chitinophagales</taxon>
        <taxon>Chitinophagaceae</taxon>
        <taxon>Filimonas</taxon>
    </lineage>
</organism>
<dbReference type="AlphaFoldDB" id="A0A917J4W8"/>
<name>A0A917J4W8_9BACT</name>
<dbReference type="EMBL" id="BMIB01000005">
    <property type="protein sequence ID" value="GGH80323.1"/>
    <property type="molecule type" value="Genomic_DNA"/>
</dbReference>
<gene>
    <name evidence="1" type="ORF">GCM10011379_51030</name>
</gene>
<evidence type="ECO:0000313" key="2">
    <source>
        <dbReference type="Proteomes" id="UP000627292"/>
    </source>
</evidence>
<accession>A0A917J4W8</accession>
<evidence type="ECO:0000313" key="1">
    <source>
        <dbReference type="EMBL" id="GGH80323.1"/>
    </source>
</evidence>
<reference evidence="1" key="1">
    <citation type="journal article" date="2014" name="Int. J. Syst. Evol. Microbiol.">
        <title>Complete genome sequence of Corynebacterium casei LMG S-19264T (=DSM 44701T), isolated from a smear-ripened cheese.</title>
        <authorList>
            <consortium name="US DOE Joint Genome Institute (JGI-PGF)"/>
            <person name="Walter F."/>
            <person name="Albersmeier A."/>
            <person name="Kalinowski J."/>
            <person name="Ruckert C."/>
        </authorList>
    </citation>
    <scope>NUCLEOTIDE SEQUENCE</scope>
    <source>
        <strain evidence="1">CGMCC 1.15290</strain>
    </source>
</reference>
<proteinExistence type="predicted"/>
<reference evidence="1" key="2">
    <citation type="submission" date="2020-09" db="EMBL/GenBank/DDBJ databases">
        <authorList>
            <person name="Sun Q."/>
            <person name="Zhou Y."/>
        </authorList>
    </citation>
    <scope>NUCLEOTIDE SEQUENCE</scope>
    <source>
        <strain evidence="1">CGMCC 1.15290</strain>
    </source>
</reference>
<dbReference type="Proteomes" id="UP000627292">
    <property type="component" value="Unassembled WGS sequence"/>
</dbReference>
<dbReference type="RefSeq" id="WP_188957879.1">
    <property type="nucleotide sequence ID" value="NZ_BMIB01000005.1"/>
</dbReference>
<keyword evidence="2" id="KW-1185">Reference proteome</keyword>